<feature type="compositionally biased region" description="Pro residues" evidence="1">
    <location>
        <begin position="172"/>
        <end position="183"/>
    </location>
</feature>
<keyword evidence="3" id="KW-0675">Receptor</keyword>
<feature type="region of interest" description="Disordered" evidence="1">
    <location>
        <begin position="170"/>
        <end position="190"/>
    </location>
</feature>
<evidence type="ECO:0000313" key="4">
    <source>
        <dbReference type="Proteomes" id="UP001597419"/>
    </source>
</evidence>
<evidence type="ECO:0000313" key="3">
    <source>
        <dbReference type="EMBL" id="MFD2457826.1"/>
    </source>
</evidence>
<sequence length="190" mass="21089">MQFQESQQAGRVTTHPTVFLSYTHDTEEHCQAVLEFAGFLKGNGITVLIDRWAGVSRRDWQLWSQRNIPGADYIIVVASEVYRRVGDGDSTYDRNRGGQWEVALLRDALQENRPKWTEKILPVILPGHGIDGIPRFLQPHAADRYEVTSFTVAGAEPLLRVLTGQPGHIAPPLGPLPHLPPRSGPGAKPT</sequence>
<dbReference type="Proteomes" id="UP001597419">
    <property type="component" value="Unassembled WGS sequence"/>
</dbReference>
<name>A0ABW5G9H3_9PSEU</name>
<dbReference type="InterPro" id="IPR013568">
    <property type="entry name" value="SEFIR_dom"/>
</dbReference>
<proteinExistence type="predicted"/>
<dbReference type="EMBL" id="JBHUKU010000002">
    <property type="protein sequence ID" value="MFD2457826.1"/>
    <property type="molecule type" value="Genomic_DNA"/>
</dbReference>
<organism evidence="3 4">
    <name type="scientific">Amycolatopsis samaneae</name>
    <dbReference type="NCBI Taxonomy" id="664691"/>
    <lineage>
        <taxon>Bacteria</taxon>
        <taxon>Bacillati</taxon>
        <taxon>Actinomycetota</taxon>
        <taxon>Actinomycetes</taxon>
        <taxon>Pseudonocardiales</taxon>
        <taxon>Pseudonocardiaceae</taxon>
        <taxon>Amycolatopsis</taxon>
    </lineage>
</organism>
<reference evidence="4" key="1">
    <citation type="journal article" date="2019" name="Int. J. Syst. Evol. Microbiol.">
        <title>The Global Catalogue of Microorganisms (GCM) 10K type strain sequencing project: providing services to taxonomists for standard genome sequencing and annotation.</title>
        <authorList>
            <consortium name="The Broad Institute Genomics Platform"/>
            <consortium name="The Broad Institute Genome Sequencing Center for Infectious Disease"/>
            <person name="Wu L."/>
            <person name="Ma J."/>
        </authorList>
    </citation>
    <scope>NUCLEOTIDE SEQUENCE [LARGE SCALE GENOMIC DNA]</scope>
    <source>
        <strain evidence="4">CGMCC 4.7643</strain>
    </source>
</reference>
<evidence type="ECO:0000259" key="2">
    <source>
        <dbReference type="PROSITE" id="PS51534"/>
    </source>
</evidence>
<feature type="domain" description="SEFIR" evidence="2">
    <location>
        <begin position="15"/>
        <end position="154"/>
    </location>
</feature>
<protein>
    <submittedName>
        <fullName evidence="3">Toll/interleukin-1 receptor domain-containing protein</fullName>
    </submittedName>
</protein>
<dbReference type="RefSeq" id="WP_345389524.1">
    <property type="nucleotide sequence ID" value="NZ_BAABHG010000003.1"/>
</dbReference>
<dbReference type="Gene3D" id="3.40.50.11530">
    <property type="match status" value="1"/>
</dbReference>
<dbReference type="SUPFAM" id="SSF52200">
    <property type="entry name" value="Toll/Interleukin receptor TIR domain"/>
    <property type="match status" value="1"/>
</dbReference>
<evidence type="ECO:0000256" key="1">
    <source>
        <dbReference type="SAM" id="MobiDB-lite"/>
    </source>
</evidence>
<accession>A0ABW5G9H3</accession>
<gene>
    <name evidence="3" type="ORF">ACFSYJ_04415</name>
</gene>
<keyword evidence="4" id="KW-1185">Reference proteome</keyword>
<comment type="caution">
    <text evidence="3">The sequence shown here is derived from an EMBL/GenBank/DDBJ whole genome shotgun (WGS) entry which is preliminary data.</text>
</comment>
<dbReference type="InterPro" id="IPR035897">
    <property type="entry name" value="Toll_tir_struct_dom_sf"/>
</dbReference>
<dbReference type="PROSITE" id="PS51534">
    <property type="entry name" value="SEFIR"/>
    <property type="match status" value="1"/>
</dbReference>
<dbReference type="Pfam" id="PF08357">
    <property type="entry name" value="SEFIR"/>
    <property type="match status" value="1"/>
</dbReference>